<dbReference type="RefSeq" id="XP_001712599.1">
    <property type="nucleotide sequence ID" value="XM_001712547.1"/>
</dbReference>
<dbReference type="InterPro" id="IPR019734">
    <property type="entry name" value="TPR_rpt"/>
</dbReference>
<proteinExistence type="predicted"/>
<dbReference type="EMBL" id="CP000883">
    <property type="protein sequence ID" value="ABW98274.1"/>
    <property type="molecule type" value="Genomic_DNA"/>
</dbReference>
<feature type="repeat" description="TPR" evidence="3">
    <location>
        <begin position="608"/>
        <end position="641"/>
    </location>
</feature>
<feature type="transmembrane region" description="Helical" evidence="4">
    <location>
        <begin position="382"/>
        <end position="402"/>
    </location>
</feature>
<keyword evidence="1" id="KW-0677">Repeat</keyword>
<keyword evidence="4" id="KW-0812">Transmembrane</keyword>
<dbReference type="SMART" id="SM00028">
    <property type="entry name" value="TPR"/>
    <property type="match status" value="2"/>
</dbReference>
<dbReference type="Gene3D" id="1.25.40.10">
    <property type="entry name" value="Tetratricopeptide repeat domain"/>
    <property type="match status" value="1"/>
</dbReference>
<keyword evidence="5" id="KW-0542">Nucleomorph</keyword>
<name>A9BL91_HEMAN</name>
<keyword evidence="4" id="KW-0472">Membrane</keyword>
<dbReference type="InterPro" id="IPR044244">
    <property type="entry name" value="TTC27/Emw1"/>
</dbReference>
<dbReference type="PANTHER" id="PTHR16193">
    <property type="entry name" value="TETRATRICOPEPTIDE REPEAT PROTEIN 27"/>
    <property type="match status" value="1"/>
</dbReference>
<dbReference type="InterPro" id="IPR011990">
    <property type="entry name" value="TPR-like_helical_dom_sf"/>
</dbReference>
<evidence type="ECO:0000256" key="1">
    <source>
        <dbReference type="ARBA" id="ARBA00022737"/>
    </source>
</evidence>
<dbReference type="AlphaFoldDB" id="A9BL91"/>
<gene>
    <name evidence="5" type="ORF">HAN_3g472</name>
</gene>
<reference evidence="5 6" key="1">
    <citation type="journal article" date="2007" name="Proc. Natl. Acad. Sci. U.S.A.">
        <title>Nucleomorph genome of Hemiselmis andersenii reveals complete intron loss and compaction as a driver of protein structure and function.</title>
        <authorList>
            <person name="Lane C.E."/>
            <person name="van den Heuvel K."/>
            <person name="Kozera C."/>
            <person name="Curtis B.A."/>
            <person name="Parsons B.J."/>
            <person name="Bowman S."/>
            <person name="Archibald J.M."/>
        </authorList>
    </citation>
    <scope>NUCLEOTIDE SEQUENCE [LARGE SCALE GENOMIC DNA]</scope>
    <source>
        <strain evidence="5 6">CCMP644</strain>
    </source>
</reference>
<accession>A9BL91</accession>
<evidence type="ECO:0000313" key="5">
    <source>
        <dbReference type="EMBL" id="ABW98274.1"/>
    </source>
</evidence>
<dbReference type="PANTHER" id="PTHR16193:SF0">
    <property type="entry name" value="TETRATRICOPEPTIDE REPEAT PROTEIN 27"/>
    <property type="match status" value="1"/>
</dbReference>
<evidence type="ECO:0000256" key="2">
    <source>
        <dbReference type="ARBA" id="ARBA00022803"/>
    </source>
</evidence>
<organism evidence="5 6">
    <name type="scientific">Hemiselmis andersenii</name>
    <name type="common">Cryptophyte alga</name>
    <dbReference type="NCBI Taxonomy" id="464988"/>
    <lineage>
        <taxon>Eukaryota</taxon>
        <taxon>Cryptophyceae</taxon>
        <taxon>Cryptomonadales</taxon>
        <taxon>Hemiselmidaceae</taxon>
        <taxon>Hemiselmis</taxon>
    </lineage>
</organism>
<evidence type="ECO:0000256" key="3">
    <source>
        <dbReference type="PROSITE-ProRule" id="PRU00339"/>
    </source>
</evidence>
<feature type="transmembrane region" description="Helical" evidence="4">
    <location>
        <begin position="468"/>
        <end position="488"/>
    </location>
</feature>
<dbReference type="PROSITE" id="PS50005">
    <property type="entry name" value="TPR"/>
    <property type="match status" value="1"/>
</dbReference>
<dbReference type="SUPFAM" id="SSF48452">
    <property type="entry name" value="TPR-like"/>
    <property type="match status" value="1"/>
</dbReference>
<dbReference type="GeneID" id="5739417"/>
<evidence type="ECO:0000256" key="4">
    <source>
        <dbReference type="SAM" id="Phobius"/>
    </source>
</evidence>
<dbReference type="Proteomes" id="UP000243127">
    <property type="component" value="Nucleomorph 3"/>
</dbReference>
<protein>
    <submittedName>
        <fullName evidence="5">Uncharacterized protein</fullName>
    </submittedName>
</protein>
<geneLocation type="nucleomorph" evidence="5"/>
<evidence type="ECO:0000313" key="6">
    <source>
        <dbReference type="Proteomes" id="UP000243127"/>
    </source>
</evidence>
<feature type="transmembrane region" description="Helical" evidence="4">
    <location>
        <begin position="417"/>
        <end position="438"/>
    </location>
</feature>
<keyword evidence="2 3" id="KW-0802">TPR repeat</keyword>
<keyword evidence="4" id="KW-1133">Transmembrane helix</keyword>
<feature type="transmembrane region" description="Helical" evidence="4">
    <location>
        <begin position="89"/>
        <end position="108"/>
    </location>
</feature>
<sequence length="831" mass="99085">MKKKLTFDSFFSQLSSKKTDTETLLKNQIKFINKDKIETTKNKGFFIFLSPKFSSFIRLLSENSFDIICFLKKLQFPTKMVKKKFIENFFLLGYSLVNIIFQCCFFGPDLKDKYKINFSKVFSFPKTRGQILKGIWKVKPLKSFNFEFFSLSKGILIETIGIFFKTNPSTICWSFQLLILSKKIFLDSENNYNFGFGHLLTIEHFENINDHLFLFGSKFFEKTYLKSKKKKIGLYQESLNWKSLNYSNFATNCKIYSTTYRLNFLLKAKFLLNYDSFFTGIFGSCKPYQLHFTPQFSFLIRTKNLKECLGNQTKTISEVNLIKGKFFLNFFKIRKIKEVDFFFPEENFNFHRPLNFYNINLSRNIKKTGDYPTKEKLKNFSFLKLNFLSIFGLNLGILQFYSKFNSSDVFGDFLKKIIHSSFFIPLNLKIGLMLSFLLKKKKILFTEFLGFQLENILDYFFCKKKNNLFFGHFWNLIYSFLSFDYVSIQKSLYSEYIKYFSFDYTKENPFNFANFFLKFDFILGNPKILEAKMRKKMDSIDLKKKRKYFFTIGKTTENEKYFEIIFQKTKKKCWLAKKFIGQIFFRKKKWNFSKKQYTKSLTINSKNKNIWFRLGFVSLKLKDFSTSAKSFLKVIDIEPDNCHAWNNLASVLGAALRKKKEASFILKIALKNESIPFFIFRKFFVISMDPNEIDFKEILDKLHLIVFKKLKKDSNLLELVLKIILVLLEFLDKKILKQKKKKFQKKKILNLLLDRNFAKIYNFVFFSKIFKNLGGNILKFLFFTINKKTFISKTKKFSFIEFPEENARFFLFSNLKNFKSGHFLNKCMKNL</sequence>